<name>A0A0M3K6Z1_ANISI</name>
<dbReference type="AlphaFoldDB" id="A0A0M3K6Z1"/>
<evidence type="ECO:0000313" key="2">
    <source>
        <dbReference type="EMBL" id="VDK56957.1"/>
    </source>
</evidence>
<feature type="transmembrane region" description="Helical" evidence="1">
    <location>
        <begin position="140"/>
        <end position="162"/>
    </location>
</feature>
<reference evidence="2 3" key="2">
    <citation type="submission" date="2018-11" db="EMBL/GenBank/DDBJ databases">
        <authorList>
            <consortium name="Pathogen Informatics"/>
        </authorList>
    </citation>
    <scope>NUCLEOTIDE SEQUENCE [LARGE SCALE GENOMIC DNA]</scope>
</reference>
<evidence type="ECO:0000313" key="3">
    <source>
        <dbReference type="Proteomes" id="UP000267096"/>
    </source>
</evidence>
<evidence type="ECO:0000256" key="1">
    <source>
        <dbReference type="SAM" id="Phobius"/>
    </source>
</evidence>
<dbReference type="WBParaSite" id="ASIM_0001673201-mRNA-1">
    <property type="protein sequence ID" value="ASIM_0001673201-mRNA-1"/>
    <property type="gene ID" value="ASIM_0001673201"/>
</dbReference>
<reference evidence="4" key="1">
    <citation type="submission" date="2017-02" db="UniProtKB">
        <authorList>
            <consortium name="WormBaseParasite"/>
        </authorList>
    </citation>
    <scope>IDENTIFICATION</scope>
</reference>
<dbReference type="OrthoDB" id="5870974at2759"/>
<gene>
    <name evidence="2" type="ORF">ASIM_LOCUS16139</name>
</gene>
<evidence type="ECO:0000313" key="4">
    <source>
        <dbReference type="WBParaSite" id="ASIM_0001673201-mRNA-1"/>
    </source>
</evidence>
<keyword evidence="1" id="KW-0812">Transmembrane</keyword>
<accession>A0A0M3K6Z1</accession>
<organism evidence="4">
    <name type="scientific">Anisakis simplex</name>
    <name type="common">Herring worm</name>
    <dbReference type="NCBI Taxonomy" id="6269"/>
    <lineage>
        <taxon>Eukaryota</taxon>
        <taxon>Metazoa</taxon>
        <taxon>Ecdysozoa</taxon>
        <taxon>Nematoda</taxon>
        <taxon>Chromadorea</taxon>
        <taxon>Rhabditida</taxon>
        <taxon>Spirurina</taxon>
        <taxon>Ascaridomorpha</taxon>
        <taxon>Ascaridoidea</taxon>
        <taxon>Anisakidae</taxon>
        <taxon>Anisakis</taxon>
        <taxon>Anisakis simplex complex</taxon>
    </lineage>
</organism>
<dbReference type="Proteomes" id="UP000267096">
    <property type="component" value="Unassembled WGS sequence"/>
</dbReference>
<keyword evidence="1" id="KW-0472">Membrane</keyword>
<keyword evidence="1" id="KW-1133">Transmembrane helix</keyword>
<sequence>MDNDNDGDSVAVSRSSIWELSDSRKSSFVSSSNAVDITTVERTLDREESRQNQSSILTVTDGKLPFDDRSIRRKYGTFYTPENMSLLLDALISDQNDDWRAGMNEPVIIWSHESKYHPDYGKYSPGIIQRYIAETATSRYMSFVILGIVVAFLLYVYLNHLFEMRMLRRLREQERLRQILQQSAIIMANSVVAQHMNDATANQRRLSILNLFRAFRL</sequence>
<dbReference type="EMBL" id="UYRR01032842">
    <property type="protein sequence ID" value="VDK56957.1"/>
    <property type="molecule type" value="Genomic_DNA"/>
</dbReference>
<protein>
    <submittedName>
        <fullName evidence="4">Anoctamin</fullName>
    </submittedName>
</protein>
<keyword evidence="3" id="KW-1185">Reference proteome</keyword>
<proteinExistence type="predicted"/>